<feature type="compositionally biased region" description="Polar residues" evidence="1">
    <location>
        <begin position="135"/>
        <end position="209"/>
    </location>
</feature>
<sequence length="231" mass="25513">MTAIRALTGVEPRDLERNRKNKSVNWKESRIKVSSRLSNVIDKMIQENSEDRYQRVEEVLSDLSATEQTLIVARPTPNTQLTFINSIIQTRIPRTNIPLGLIFVCLVPFVAIGGFIVGFKVFYQPNILPALPTKTSDVQNSTSPQIPQKNPSTSTTENPNMQDSPKTQASSGASPNFPSSQIPQKNPSTSATENPSMQGSPTPQASSELSPKARENSDSENILFKRPKSFK</sequence>
<proteinExistence type="predicted"/>
<keyword evidence="2" id="KW-1133">Transmembrane helix</keyword>
<dbReference type="AlphaFoldDB" id="A0A977PUY5"/>
<evidence type="ECO:0000256" key="2">
    <source>
        <dbReference type="SAM" id="Phobius"/>
    </source>
</evidence>
<gene>
    <name evidence="3" type="ORF">KA717_33840</name>
</gene>
<feature type="transmembrane region" description="Helical" evidence="2">
    <location>
        <begin position="99"/>
        <end position="123"/>
    </location>
</feature>
<organism evidence="3">
    <name type="scientific">Woronichinia naegeliana WA131</name>
    <dbReference type="NCBI Taxonomy" id="2824559"/>
    <lineage>
        <taxon>Bacteria</taxon>
        <taxon>Bacillati</taxon>
        <taxon>Cyanobacteriota</taxon>
        <taxon>Cyanophyceae</taxon>
        <taxon>Synechococcales</taxon>
        <taxon>Coelosphaeriaceae</taxon>
        <taxon>Woronichinia</taxon>
    </lineage>
</organism>
<evidence type="ECO:0000256" key="1">
    <source>
        <dbReference type="SAM" id="MobiDB-lite"/>
    </source>
</evidence>
<dbReference type="KEGG" id="wna:KA717_33840"/>
<feature type="region of interest" description="Disordered" evidence="1">
    <location>
        <begin position="135"/>
        <end position="231"/>
    </location>
</feature>
<reference evidence="3" key="1">
    <citation type="submission" date="2021-04" db="EMBL/GenBank/DDBJ databases">
        <title>Genome sequence of Woronichinia naegeliana from Washington state freshwater lake bloom.</title>
        <authorList>
            <person name="Dreher T.W."/>
        </authorList>
    </citation>
    <scope>NUCLEOTIDE SEQUENCE</scope>
    <source>
        <strain evidence="3">WA131</strain>
    </source>
</reference>
<keyword evidence="2" id="KW-0812">Transmembrane</keyword>
<name>A0A977PUY5_9CYAN</name>
<dbReference type="EMBL" id="CP073041">
    <property type="protein sequence ID" value="UXE60476.1"/>
    <property type="molecule type" value="Genomic_DNA"/>
</dbReference>
<keyword evidence="2" id="KW-0472">Membrane</keyword>
<evidence type="ECO:0000313" key="3">
    <source>
        <dbReference type="EMBL" id="UXE60476.1"/>
    </source>
</evidence>
<dbReference type="Proteomes" id="UP001065613">
    <property type="component" value="Chromosome"/>
</dbReference>
<accession>A0A977PUY5</accession>
<protein>
    <submittedName>
        <fullName evidence="3">Uncharacterized protein</fullName>
    </submittedName>
</protein>